<feature type="compositionally biased region" description="Polar residues" evidence="1">
    <location>
        <begin position="1"/>
        <end position="18"/>
    </location>
</feature>
<dbReference type="OrthoDB" id="1111845at2759"/>
<proteinExistence type="predicted"/>
<sequence>MFSSQNPVMLPSSCNNETETNHSEEDECWVRYPYLKSIIGTIVSQGLIPEDVAYERGKLLRDEEAKELNEEVKALFLMELEIFRKKCELFSSVIFTMLSRK</sequence>
<reference evidence="2 3" key="1">
    <citation type="submission" date="2020-02" db="EMBL/GenBank/DDBJ databases">
        <authorList>
            <person name="Ma Q."/>
            <person name="Huang Y."/>
            <person name="Song X."/>
            <person name="Pei D."/>
        </authorList>
    </citation>
    <scope>NUCLEOTIDE SEQUENCE [LARGE SCALE GENOMIC DNA]</scope>
    <source>
        <strain evidence="2">Sxm20200214</strain>
        <tissue evidence="2">Leaf</tissue>
    </source>
</reference>
<organism evidence="2 3">
    <name type="scientific">Brassica carinata</name>
    <name type="common">Ethiopian mustard</name>
    <name type="synonym">Abyssinian cabbage</name>
    <dbReference type="NCBI Taxonomy" id="52824"/>
    <lineage>
        <taxon>Eukaryota</taxon>
        <taxon>Viridiplantae</taxon>
        <taxon>Streptophyta</taxon>
        <taxon>Embryophyta</taxon>
        <taxon>Tracheophyta</taxon>
        <taxon>Spermatophyta</taxon>
        <taxon>Magnoliopsida</taxon>
        <taxon>eudicotyledons</taxon>
        <taxon>Gunneridae</taxon>
        <taxon>Pentapetalae</taxon>
        <taxon>rosids</taxon>
        <taxon>malvids</taxon>
        <taxon>Brassicales</taxon>
        <taxon>Brassicaceae</taxon>
        <taxon>Brassiceae</taxon>
        <taxon>Brassica</taxon>
    </lineage>
</organism>
<dbReference type="AlphaFoldDB" id="A0A8X8B0J8"/>
<dbReference type="EMBL" id="JAAMPC010000004">
    <property type="protein sequence ID" value="KAG2317422.1"/>
    <property type="molecule type" value="Genomic_DNA"/>
</dbReference>
<evidence type="ECO:0000256" key="1">
    <source>
        <dbReference type="SAM" id="MobiDB-lite"/>
    </source>
</evidence>
<protein>
    <submittedName>
        <fullName evidence="2">Uncharacterized protein</fullName>
    </submittedName>
</protein>
<name>A0A8X8B0J8_BRACI</name>
<evidence type="ECO:0000313" key="2">
    <source>
        <dbReference type="EMBL" id="KAG2317422.1"/>
    </source>
</evidence>
<evidence type="ECO:0000313" key="3">
    <source>
        <dbReference type="Proteomes" id="UP000886595"/>
    </source>
</evidence>
<keyword evidence="3" id="KW-1185">Reference proteome</keyword>
<gene>
    <name evidence="2" type="ORF">Bca52824_020544</name>
</gene>
<accession>A0A8X8B0J8</accession>
<comment type="caution">
    <text evidence="2">The sequence shown here is derived from an EMBL/GenBank/DDBJ whole genome shotgun (WGS) entry which is preliminary data.</text>
</comment>
<dbReference type="Proteomes" id="UP000886595">
    <property type="component" value="Unassembled WGS sequence"/>
</dbReference>
<feature type="region of interest" description="Disordered" evidence="1">
    <location>
        <begin position="1"/>
        <end position="23"/>
    </location>
</feature>